<evidence type="ECO:0000313" key="3">
    <source>
        <dbReference type="Proteomes" id="UP000585474"/>
    </source>
</evidence>
<evidence type="ECO:0000313" key="2">
    <source>
        <dbReference type="EMBL" id="GFZ17157.1"/>
    </source>
</evidence>
<feature type="region of interest" description="Disordered" evidence="1">
    <location>
        <begin position="220"/>
        <end position="247"/>
    </location>
</feature>
<sequence>MAKAIEQLRRKAVRAKAQQEEDELLAQKPERLGESEQRCKFYLEQIWERASMDLRDQSSPLLRRSLNKEGRSTQISSVEDYRANNVTASHTSKPEACKVTIYLLRLLRVLSVPANEVYFLAQNLLPPIIPMLAGALENYIKIAESSSRLQSHQAFPVAPTIIIGHGNSDEHQLQMQDGLQKLVIAYQVVHRSRTISSIDLEYFPTETGPENETSEAKLLEALDSGRSSETKPSGDNGPQPFALKGIDVSDIQDESQRVLIDTAKSSVSKDEEKC</sequence>
<organism evidence="2 3">
    <name type="scientific">Actinidia rufa</name>
    <dbReference type="NCBI Taxonomy" id="165716"/>
    <lineage>
        <taxon>Eukaryota</taxon>
        <taxon>Viridiplantae</taxon>
        <taxon>Streptophyta</taxon>
        <taxon>Embryophyta</taxon>
        <taxon>Tracheophyta</taxon>
        <taxon>Spermatophyta</taxon>
        <taxon>Magnoliopsida</taxon>
        <taxon>eudicotyledons</taxon>
        <taxon>Gunneridae</taxon>
        <taxon>Pentapetalae</taxon>
        <taxon>asterids</taxon>
        <taxon>Ericales</taxon>
        <taxon>Actinidiaceae</taxon>
        <taxon>Actinidia</taxon>
    </lineage>
</organism>
<dbReference type="OrthoDB" id="71500at2759"/>
<keyword evidence="3" id="KW-1185">Reference proteome</keyword>
<dbReference type="PANTHER" id="PTHR31434:SF2">
    <property type="entry name" value="S PHASE CYCLIN A-ASSOCIATED PROTEIN IN THE ENDOPLASMIC RETICULUM"/>
    <property type="match status" value="1"/>
</dbReference>
<protein>
    <submittedName>
        <fullName evidence="2">Uncharacterized protein</fullName>
    </submittedName>
</protein>
<accession>A0A7J0H240</accession>
<comment type="caution">
    <text evidence="2">The sequence shown here is derived from an EMBL/GenBank/DDBJ whole genome shotgun (WGS) entry which is preliminary data.</text>
</comment>
<evidence type="ECO:0000256" key="1">
    <source>
        <dbReference type="SAM" id="MobiDB-lite"/>
    </source>
</evidence>
<dbReference type="PANTHER" id="PTHR31434">
    <property type="entry name" value="S PHASE CYCLIN A-ASSOCIATED PROTEIN IN THE ENDOPLASMIC RETICULUM"/>
    <property type="match status" value="1"/>
</dbReference>
<dbReference type="Proteomes" id="UP000585474">
    <property type="component" value="Unassembled WGS sequence"/>
</dbReference>
<proteinExistence type="predicted"/>
<reference evidence="2 3" key="1">
    <citation type="submission" date="2019-07" db="EMBL/GenBank/DDBJ databases">
        <title>De Novo Assembly of kiwifruit Actinidia rufa.</title>
        <authorList>
            <person name="Sugita-Konishi S."/>
            <person name="Sato K."/>
            <person name="Mori E."/>
            <person name="Abe Y."/>
            <person name="Kisaki G."/>
            <person name="Hamano K."/>
            <person name="Suezawa K."/>
            <person name="Otani M."/>
            <person name="Fukuda T."/>
            <person name="Manabe T."/>
            <person name="Gomi K."/>
            <person name="Tabuchi M."/>
            <person name="Akimitsu K."/>
            <person name="Kataoka I."/>
        </authorList>
    </citation>
    <scope>NUCLEOTIDE SEQUENCE [LARGE SCALE GENOMIC DNA]</scope>
    <source>
        <strain evidence="3">cv. Fuchu</strain>
    </source>
</reference>
<name>A0A7J0H240_9ERIC</name>
<dbReference type="EMBL" id="BJWL01000026">
    <property type="protein sequence ID" value="GFZ17157.1"/>
    <property type="molecule type" value="Genomic_DNA"/>
</dbReference>
<gene>
    <name evidence="2" type="ORF">Acr_26g0004270</name>
</gene>
<dbReference type="AlphaFoldDB" id="A0A7J0H240"/>